<keyword evidence="2" id="KW-0645">Protease</keyword>
<dbReference type="InterPro" id="IPR007021">
    <property type="entry name" value="DUF659"/>
</dbReference>
<evidence type="ECO:0000256" key="9">
    <source>
        <dbReference type="ARBA" id="ARBA00022801"/>
    </source>
</evidence>
<feature type="compositionally biased region" description="Pro residues" evidence="15">
    <location>
        <begin position="854"/>
        <end position="880"/>
    </location>
</feature>
<evidence type="ECO:0000256" key="11">
    <source>
        <dbReference type="ARBA" id="ARBA00022918"/>
    </source>
</evidence>
<feature type="domain" description="BED-type" evidence="18">
    <location>
        <begin position="18"/>
        <end position="73"/>
    </location>
</feature>
<dbReference type="Proteomes" id="UP000326396">
    <property type="component" value="Linkage Group LG9"/>
</dbReference>
<keyword evidence="16" id="KW-0812">Transmembrane</keyword>
<dbReference type="OrthoDB" id="4951847at2759"/>
<keyword evidence="11" id="KW-0695">RNA-directed DNA polymerase</keyword>
<dbReference type="GO" id="GO:0004190">
    <property type="term" value="F:aspartic-type endopeptidase activity"/>
    <property type="evidence" value="ECO:0007669"/>
    <property type="project" value="InterPro"/>
</dbReference>
<evidence type="ECO:0000313" key="20">
    <source>
        <dbReference type="Proteomes" id="UP000326396"/>
    </source>
</evidence>
<dbReference type="InterPro" id="IPR000477">
    <property type="entry name" value="RT_dom"/>
</dbReference>
<dbReference type="PANTHER" id="PTHR15503:SF45">
    <property type="entry name" value="RNA-DIRECTED DNA POLYMERASE HOMOLOG"/>
    <property type="match status" value="1"/>
</dbReference>
<gene>
    <name evidence="19" type="ORF">E3N88_39898</name>
</gene>
<dbReference type="GO" id="GO:0003964">
    <property type="term" value="F:RNA-directed DNA polymerase activity"/>
    <property type="evidence" value="ECO:0007669"/>
    <property type="project" value="UniProtKB-KW"/>
</dbReference>
<dbReference type="EMBL" id="SZYD01000019">
    <property type="protein sequence ID" value="KAD2392921.1"/>
    <property type="molecule type" value="Genomic_DNA"/>
</dbReference>
<dbReference type="GO" id="GO:0003677">
    <property type="term" value="F:DNA binding"/>
    <property type="evidence" value="ECO:0007669"/>
    <property type="project" value="UniProtKB-KW"/>
</dbReference>
<dbReference type="InterPro" id="IPR045358">
    <property type="entry name" value="Ty3_capsid"/>
</dbReference>
<name>A0A5N6LLY8_9ASTR</name>
<dbReference type="InterPro" id="IPR032567">
    <property type="entry name" value="RTL1-rel"/>
</dbReference>
<evidence type="ECO:0000313" key="19">
    <source>
        <dbReference type="EMBL" id="KAD2392921.1"/>
    </source>
</evidence>
<dbReference type="Pfam" id="PF00078">
    <property type="entry name" value="RVT_1"/>
    <property type="match status" value="1"/>
</dbReference>
<evidence type="ECO:0000256" key="10">
    <source>
        <dbReference type="ARBA" id="ARBA00022833"/>
    </source>
</evidence>
<dbReference type="InterPro" id="IPR036875">
    <property type="entry name" value="Znf_CCHC_sf"/>
</dbReference>
<dbReference type="GO" id="GO:0006508">
    <property type="term" value="P:proteolysis"/>
    <property type="evidence" value="ECO:0007669"/>
    <property type="project" value="UniProtKB-KW"/>
</dbReference>
<dbReference type="Gene3D" id="4.10.60.10">
    <property type="entry name" value="Zinc finger, CCHC-type"/>
    <property type="match status" value="1"/>
</dbReference>
<dbReference type="Pfam" id="PF00098">
    <property type="entry name" value="zf-CCHC"/>
    <property type="match status" value="1"/>
</dbReference>
<feature type="domain" description="CCHC-type" evidence="17">
    <location>
        <begin position="1494"/>
        <end position="1509"/>
    </location>
</feature>
<evidence type="ECO:0000259" key="18">
    <source>
        <dbReference type="PROSITE" id="PS50808"/>
    </source>
</evidence>
<dbReference type="GO" id="GO:0046983">
    <property type="term" value="F:protein dimerization activity"/>
    <property type="evidence" value="ECO:0007669"/>
    <property type="project" value="InterPro"/>
</dbReference>
<evidence type="ECO:0000256" key="6">
    <source>
        <dbReference type="ARBA" id="ARBA00022723"/>
    </source>
</evidence>
<keyword evidence="8 14" id="KW-0863">Zinc-finger</keyword>
<dbReference type="InterPro" id="IPR003656">
    <property type="entry name" value="Znf_BED"/>
</dbReference>
<protein>
    <recommendedName>
        <fullName evidence="21">Reverse transcriptase</fullName>
    </recommendedName>
</protein>
<dbReference type="SUPFAM" id="SSF53098">
    <property type="entry name" value="Ribonuclease H-like"/>
    <property type="match status" value="1"/>
</dbReference>
<dbReference type="Pfam" id="PF04937">
    <property type="entry name" value="DUF659"/>
    <property type="match status" value="1"/>
</dbReference>
<dbReference type="SUPFAM" id="SSF56672">
    <property type="entry name" value="DNA/RNA polymerases"/>
    <property type="match status" value="1"/>
</dbReference>
<dbReference type="CDD" id="cd01647">
    <property type="entry name" value="RT_LTR"/>
    <property type="match status" value="1"/>
</dbReference>
<dbReference type="InterPro" id="IPR043128">
    <property type="entry name" value="Rev_trsase/Diguanyl_cyclase"/>
</dbReference>
<dbReference type="InterPro" id="IPR012337">
    <property type="entry name" value="RNaseH-like_sf"/>
</dbReference>
<dbReference type="Gene3D" id="3.10.10.10">
    <property type="entry name" value="HIV Type 1 Reverse Transcriptase, subunit A, domain 1"/>
    <property type="match status" value="1"/>
</dbReference>
<comment type="caution">
    <text evidence="19">The sequence shown here is derived from an EMBL/GenBank/DDBJ whole genome shotgun (WGS) entry which is preliminary data.</text>
</comment>
<dbReference type="FunFam" id="3.10.10.10:FF:000007">
    <property type="entry name" value="Retrovirus-related Pol polyprotein from transposon 17.6-like Protein"/>
    <property type="match status" value="1"/>
</dbReference>
<evidence type="ECO:0000256" key="13">
    <source>
        <dbReference type="ARBA" id="ARBA00023242"/>
    </source>
</evidence>
<evidence type="ECO:0000256" key="12">
    <source>
        <dbReference type="ARBA" id="ARBA00023125"/>
    </source>
</evidence>
<dbReference type="InterPro" id="IPR021109">
    <property type="entry name" value="Peptidase_aspartic_dom_sf"/>
</dbReference>
<dbReference type="InterPro" id="IPR001969">
    <property type="entry name" value="Aspartic_peptidase_AS"/>
</dbReference>
<evidence type="ECO:0000256" key="15">
    <source>
        <dbReference type="SAM" id="MobiDB-lite"/>
    </source>
</evidence>
<feature type="region of interest" description="Disordered" evidence="15">
    <location>
        <begin position="765"/>
        <end position="882"/>
    </location>
</feature>
<keyword evidence="10" id="KW-0862">Zinc</keyword>
<evidence type="ECO:0000256" key="4">
    <source>
        <dbReference type="ARBA" id="ARBA00022695"/>
    </source>
</evidence>
<dbReference type="GO" id="GO:0004519">
    <property type="term" value="F:endonuclease activity"/>
    <property type="evidence" value="ECO:0007669"/>
    <property type="project" value="UniProtKB-KW"/>
</dbReference>
<accession>A0A5N6LLY8</accession>
<organism evidence="19 20">
    <name type="scientific">Mikania micrantha</name>
    <name type="common">bitter vine</name>
    <dbReference type="NCBI Taxonomy" id="192012"/>
    <lineage>
        <taxon>Eukaryota</taxon>
        <taxon>Viridiplantae</taxon>
        <taxon>Streptophyta</taxon>
        <taxon>Embryophyta</taxon>
        <taxon>Tracheophyta</taxon>
        <taxon>Spermatophyta</taxon>
        <taxon>Magnoliopsida</taxon>
        <taxon>eudicotyledons</taxon>
        <taxon>Gunneridae</taxon>
        <taxon>Pentapetalae</taxon>
        <taxon>asterids</taxon>
        <taxon>campanulids</taxon>
        <taxon>Asterales</taxon>
        <taxon>Asteraceae</taxon>
        <taxon>Asteroideae</taxon>
        <taxon>Heliantheae alliance</taxon>
        <taxon>Eupatorieae</taxon>
        <taxon>Mikania</taxon>
    </lineage>
</organism>
<keyword evidence="6" id="KW-0479">Metal-binding</keyword>
<proteinExistence type="predicted"/>
<evidence type="ECO:0000256" key="3">
    <source>
        <dbReference type="ARBA" id="ARBA00022679"/>
    </source>
</evidence>
<evidence type="ECO:0000256" key="16">
    <source>
        <dbReference type="SAM" id="Phobius"/>
    </source>
</evidence>
<evidence type="ECO:0000256" key="5">
    <source>
        <dbReference type="ARBA" id="ARBA00022722"/>
    </source>
</evidence>
<feature type="compositionally biased region" description="Low complexity" evidence="15">
    <location>
        <begin position="819"/>
        <end position="837"/>
    </location>
</feature>
<evidence type="ECO:0000256" key="2">
    <source>
        <dbReference type="ARBA" id="ARBA00022670"/>
    </source>
</evidence>
<feature type="transmembrane region" description="Helical" evidence="16">
    <location>
        <begin position="1007"/>
        <end position="1026"/>
    </location>
</feature>
<evidence type="ECO:0000256" key="7">
    <source>
        <dbReference type="ARBA" id="ARBA00022759"/>
    </source>
</evidence>
<keyword evidence="9" id="KW-0378">Hydrolase</keyword>
<keyword evidence="7" id="KW-0255">Endonuclease</keyword>
<dbReference type="PROSITE" id="PS50808">
    <property type="entry name" value="ZF_BED"/>
    <property type="match status" value="1"/>
</dbReference>
<feature type="region of interest" description="Disordered" evidence="15">
    <location>
        <begin position="89"/>
        <end position="111"/>
    </location>
</feature>
<dbReference type="Pfam" id="PF08284">
    <property type="entry name" value="RVP_2"/>
    <property type="match status" value="1"/>
</dbReference>
<keyword evidence="16" id="KW-1133">Transmembrane helix</keyword>
<sequence length="1968" mass="219732">MTTFLFSYCQLCGMQVVREKDVCWEYAEKLDGNKVKCKFCLRILNGGISRLKHHLSRLPSKGVNPCSKVRDDVTDKVLGILASKDDSTEVPLTKKRKREEPRSPVNNHPNRSLVILETPSPITKIFPNISQNMPSHVSDQENAERSIALFFFENRLDFSVARSSSYQLMIDSIAKCGKGFNGPTPENLKTNWLEIIKSEVNIQSKEIEKEWSTTGCTIIVETWTDNKSRALINFLISSPSSMFFYKSVDASSYFKNTKFLADLFDSVIQDFGPENIVQIILDNTLNCTSIVNHILQTYGTIFVSPCASQCLNVILKEFSKIDWVNRCILQAQVISKFIYNNSSLFDMMKKFTVGEEIIKTGITKYVSHFLSLQSILKHRSRLKHMFNSPEFTNNPSYSNKPQSMTCISILDDNEFWRAVEECVAVSDPFLKVMREVSGGKPAVGSIYELMTKAKESIRTYYIMDDIKCKIFFDIVDQKWQSHLHSPLHSAAAFLNPSIQYNPEIKFLGSIKEDFFRVLEKLLPTPELRRDITNQILLFTRATGMFGCNLAKEAIDAVSPGIWWEQYGDSAPTLQRVAMRILSQVCSTSPFERHWSTFQQIHSDKRNKINKETLNDIAYVHYNLKLASSKRSKSMEIDPIQLEDIDMTSQWVEETDNPSPTQWLDRFGSALDGNDLNTRHPGLSGIEKRRKITKCWSIGLIAVRGGGLEGSPRYAMLGKYLRFLRISLRYAKPFWASGRDNEALRYVPTGNILRTELDVRKELDTVSHPSPQRHHHYASATDSVTSDQTRGDEGWGCDRVVSEPQYVHQRVPHVMRDDTPSSSSAPDSDPSEASTAASRAPSVVPQAQPALPHSPLEPRPVTPPPPALPIIPSPPHLPPVDPVADRMQSISPPRVPVWDGLRRMRGQARKTTGLPPRKQLAFRDEFHAVHEVGESSQQAEFRAQLRQVTLDLQGTRLELQESRAIGEDTRTTVFEILSSHLLLMEQMNALDAGSQVWRAMIEERMRRTVIQGMIAAFWQRVIVMRGVMMGVLEGMSLEARLLCVAIGLVIIAMVLDGLWYFLRIMAPKRGRPAKRATQNITNPEPNQIPPLTVDSNPDPHVNPEANVVPPGNLETHTTPPVNPGAGIVPPAGTSGSETSEAMIARIVREQLSACGVLTQHQPHITAGSSGEHDHVEHNATGGHVETHTTTGTTTIVPDPPRQGCTYKYFASCNPPTFTGKEGAAGLIRWIEEMETKLKISQCLEEHKVSYAACSLKDSALTWWNTQAKTLGSATVDSMGWNDFKTLIRSEYCPITEIQKLQEEFWNHSMIGADCLAYTDRFHELTCLLPDMFPTEAALIEKYIKGLIPQIRGMVTAAEPTTLKHTILLTTKLTNEAVRSGTLSLKPQTVHSRSDVGTSNVSKGTKRKWFGKTKAKAPAEITQSKPTVKNYGANVPERKTYTGQAPKCNKCPLHHTGPCPVCLNCNRVGHYAKYCNFPAQTPNQAPRQTTQTNRSCYKCGSPDHLIRNCPNNNTNPGTEARGRAFQIGATEARHDVNIVTGTFLLNNLYASVLFDTGADKSFISPEFASLISLPTVDLETPYVIELANGKLIKTNSVIQGCSLNLNDHLFKIDLLPIELGSFDVVVGMAWLSNNQAEVVCQNKVIRIPLPNAHVTEHNSLSKQITDIPVVKDFSEVFPENISGLPPVRQVEFRIDLIPGAAPVAKAPYRLAPSEMQELSGQLQELLDKGFIRPSFSPWGAPILFVKKKDGSFRMCIDYRELNKLTIKNRYPLPRIDDLFDQLQGATYFSKIDLRSGYHQLRIHDDDIPKTAFRTRYGHYEFLVMPFGLTNAPAVFMDLMNRFSKCEFWLREVQFLGHVVNQNGIQVDPRNRCAPSPAAGGYGGTRGGYGGSGGGRYGGAVAAEVDTGPAIQEMEIAAPPSGGGYSDVSIFVSSGFIKLLAFGEILLDINKSFKDVNNVLYDWTNSSASDY</sequence>
<dbReference type="InterPro" id="IPR008906">
    <property type="entry name" value="HATC_C_dom"/>
</dbReference>
<keyword evidence="16" id="KW-0472">Membrane</keyword>
<feature type="domain" description="CCHC-type" evidence="17">
    <location>
        <begin position="1460"/>
        <end position="1473"/>
    </location>
</feature>
<evidence type="ECO:0000256" key="1">
    <source>
        <dbReference type="ARBA" id="ARBA00004123"/>
    </source>
</evidence>
<dbReference type="Gene3D" id="2.40.70.10">
    <property type="entry name" value="Acid Proteases"/>
    <property type="match status" value="1"/>
</dbReference>
<comment type="subcellular location">
    <subcellularLocation>
        <location evidence="1">Nucleus</location>
    </subcellularLocation>
</comment>
<keyword evidence="13" id="KW-0539">Nucleus</keyword>
<dbReference type="Pfam" id="PF02892">
    <property type="entry name" value="zf-BED"/>
    <property type="match status" value="1"/>
</dbReference>
<reference evidence="19 20" key="1">
    <citation type="submission" date="2019-05" db="EMBL/GenBank/DDBJ databases">
        <title>Mikania micrantha, genome provides insights into the molecular mechanism of rapid growth.</title>
        <authorList>
            <person name="Liu B."/>
        </authorList>
    </citation>
    <scope>NUCLEOTIDE SEQUENCE [LARGE SCALE GENOMIC DNA]</scope>
    <source>
        <strain evidence="19">NLD-2019</strain>
        <tissue evidence="19">Leaf</tissue>
    </source>
</reference>
<dbReference type="GO" id="GO:0008270">
    <property type="term" value="F:zinc ion binding"/>
    <property type="evidence" value="ECO:0007669"/>
    <property type="project" value="UniProtKB-KW"/>
</dbReference>
<evidence type="ECO:0008006" key="21">
    <source>
        <dbReference type="Google" id="ProtNLM"/>
    </source>
</evidence>
<keyword evidence="12" id="KW-0238">DNA-binding</keyword>
<keyword evidence="3" id="KW-0808">Transferase</keyword>
<dbReference type="Pfam" id="PF19259">
    <property type="entry name" value="Ty3_capsid"/>
    <property type="match status" value="1"/>
</dbReference>
<dbReference type="SUPFAM" id="SSF57756">
    <property type="entry name" value="Retrovirus zinc finger-like domains"/>
    <property type="match status" value="1"/>
</dbReference>
<evidence type="ECO:0000259" key="17">
    <source>
        <dbReference type="PROSITE" id="PS50158"/>
    </source>
</evidence>
<evidence type="ECO:0000256" key="8">
    <source>
        <dbReference type="ARBA" id="ARBA00022771"/>
    </source>
</evidence>
<keyword evidence="20" id="KW-1185">Reference proteome</keyword>
<dbReference type="SMART" id="SM00343">
    <property type="entry name" value="ZnF_C2HC"/>
    <property type="match status" value="2"/>
</dbReference>
<dbReference type="PROSITE" id="PS50158">
    <property type="entry name" value="ZF_CCHC"/>
    <property type="match status" value="2"/>
</dbReference>
<feature type="transmembrane region" description="Helical" evidence="16">
    <location>
        <begin position="1038"/>
        <end position="1061"/>
    </location>
</feature>
<dbReference type="GO" id="GO:0005634">
    <property type="term" value="C:nucleus"/>
    <property type="evidence" value="ECO:0007669"/>
    <property type="project" value="UniProtKB-SubCell"/>
</dbReference>
<dbReference type="Gene3D" id="3.30.70.270">
    <property type="match status" value="1"/>
</dbReference>
<keyword evidence="4" id="KW-0548">Nucleotidyltransferase</keyword>
<dbReference type="InterPro" id="IPR001878">
    <property type="entry name" value="Znf_CCHC"/>
</dbReference>
<evidence type="ECO:0000256" key="14">
    <source>
        <dbReference type="PROSITE-ProRule" id="PRU00047"/>
    </source>
</evidence>
<dbReference type="PROSITE" id="PS00141">
    <property type="entry name" value="ASP_PROTEASE"/>
    <property type="match status" value="1"/>
</dbReference>
<dbReference type="CDD" id="cd00303">
    <property type="entry name" value="retropepsin_like"/>
    <property type="match status" value="1"/>
</dbReference>
<dbReference type="Pfam" id="PF05699">
    <property type="entry name" value="Dimer_Tnp_hAT"/>
    <property type="match status" value="1"/>
</dbReference>
<dbReference type="InterPro" id="IPR043502">
    <property type="entry name" value="DNA/RNA_pol_sf"/>
</dbReference>
<dbReference type="SUPFAM" id="SSF50630">
    <property type="entry name" value="Acid proteases"/>
    <property type="match status" value="1"/>
</dbReference>
<dbReference type="PANTHER" id="PTHR15503">
    <property type="entry name" value="LDOC1 RELATED"/>
    <property type="match status" value="1"/>
</dbReference>
<keyword evidence="5" id="KW-0540">Nuclease</keyword>